<dbReference type="CDD" id="cd02440">
    <property type="entry name" value="AdoMet_MTases"/>
    <property type="match status" value="1"/>
</dbReference>
<dbReference type="GO" id="GO:0000287">
    <property type="term" value="F:magnesium ion binding"/>
    <property type="evidence" value="ECO:0007669"/>
    <property type="project" value="UniProtKB-UniRule"/>
</dbReference>
<keyword evidence="4" id="KW-0460">Magnesium</keyword>
<feature type="binding site" evidence="4">
    <location>
        <position position="146"/>
    </location>
    <ligand>
        <name>Mg(2+)</name>
        <dbReference type="ChEBI" id="CHEBI:18420"/>
    </ligand>
</feature>
<dbReference type="OrthoDB" id="9799672at2"/>
<dbReference type="HAMAP" id="MF_02217">
    <property type="entry name" value="TrmR_methyltr"/>
    <property type="match status" value="1"/>
</dbReference>
<reference evidence="5 6" key="1">
    <citation type="submission" date="2015-09" db="EMBL/GenBank/DDBJ databases">
        <authorList>
            <consortium name="Pathogen Informatics"/>
        </authorList>
    </citation>
    <scope>NUCLEOTIDE SEQUENCE [LARGE SCALE GENOMIC DNA]</scope>
    <source>
        <strain evidence="5 6">2789STDY5608828</strain>
    </source>
</reference>
<comment type="function">
    <text evidence="4">Catalyzes the methylation of 5-hydroxyuridine (ho5U) to form 5-methoxyuridine (mo5U) at position 34 in tRNAs.</text>
</comment>
<gene>
    <name evidence="4" type="primary">trmR</name>
    <name evidence="5" type="ORF">ERS852385_00600</name>
</gene>
<evidence type="ECO:0000256" key="1">
    <source>
        <dbReference type="ARBA" id="ARBA00022603"/>
    </source>
</evidence>
<dbReference type="GO" id="GO:0016300">
    <property type="term" value="F:tRNA (uridine) methyltransferase activity"/>
    <property type="evidence" value="ECO:0007669"/>
    <property type="project" value="UniProtKB-UniRule"/>
</dbReference>
<dbReference type="Proteomes" id="UP000095546">
    <property type="component" value="Unassembled WGS sequence"/>
</dbReference>
<comment type="catalytic activity">
    <reaction evidence="4">
        <text>5-hydroxyuridine(34) in tRNA + S-adenosyl-L-methionine = 5-methoxyuridine(34) in tRNA + S-adenosyl-L-homocysteine + H(+)</text>
        <dbReference type="Rhea" id="RHEA:60524"/>
        <dbReference type="Rhea" id="RHEA-COMP:13381"/>
        <dbReference type="Rhea" id="RHEA-COMP:15591"/>
        <dbReference type="ChEBI" id="CHEBI:15378"/>
        <dbReference type="ChEBI" id="CHEBI:57856"/>
        <dbReference type="ChEBI" id="CHEBI:59789"/>
        <dbReference type="ChEBI" id="CHEBI:136877"/>
        <dbReference type="ChEBI" id="CHEBI:143860"/>
    </reaction>
</comment>
<keyword evidence="4" id="KW-0819">tRNA processing</keyword>
<comment type="similarity">
    <text evidence="4">Belongs to the class I-like SAM-binding methyltransferase superfamily. Cation-dependent O-methyltransferase family.</text>
</comment>
<comment type="subunit">
    <text evidence="4">Homodimer.</text>
</comment>
<evidence type="ECO:0000313" key="5">
    <source>
        <dbReference type="EMBL" id="CUN50108.1"/>
    </source>
</evidence>
<dbReference type="GO" id="GO:0030488">
    <property type="term" value="P:tRNA methylation"/>
    <property type="evidence" value="ECO:0007669"/>
    <property type="project" value="UniProtKB-UniRule"/>
</dbReference>
<dbReference type="PROSITE" id="PS51682">
    <property type="entry name" value="SAM_OMT_I"/>
    <property type="match status" value="1"/>
</dbReference>
<keyword evidence="4" id="KW-0479">Metal-binding</keyword>
<keyword evidence="2 4" id="KW-0808">Transferase</keyword>
<feature type="binding site" evidence="4">
    <location>
        <position position="120"/>
    </location>
    <ligand>
        <name>Mg(2+)</name>
        <dbReference type="ChEBI" id="CHEBI:18420"/>
    </ligand>
</feature>
<dbReference type="GO" id="GO:0008171">
    <property type="term" value="F:O-methyltransferase activity"/>
    <property type="evidence" value="ECO:0007669"/>
    <property type="project" value="InterPro"/>
</dbReference>
<dbReference type="EMBL" id="CYYU01000002">
    <property type="protein sequence ID" value="CUN50108.1"/>
    <property type="molecule type" value="Genomic_DNA"/>
</dbReference>
<evidence type="ECO:0000256" key="3">
    <source>
        <dbReference type="ARBA" id="ARBA00022691"/>
    </source>
</evidence>
<dbReference type="InterPro" id="IPR002935">
    <property type="entry name" value="SAM_O-MeTrfase"/>
</dbReference>
<dbReference type="SUPFAM" id="SSF53335">
    <property type="entry name" value="S-adenosyl-L-methionine-dependent methyltransferases"/>
    <property type="match status" value="1"/>
</dbReference>
<dbReference type="EC" id="2.1.1.-" evidence="4"/>
<keyword evidence="1 4" id="KW-0489">Methyltransferase</keyword>
<sequence>MTDTSDFERLLREMEAYAAEHHVPIINENGRQVFLSVIRDLRPHRVLEIGTAIGYSALLLAANGAADAHVTTLELSEERAALAHGFIARSPYADRIEILQGDAGELLTTLLGPYDFVFIDAAKGQYVDYFEKVQPLLTADATIVADNVLFRGYVMGEEKAPRRYRTIVKRLRRYIELTSHAAGYETEIFERGDGLAVSRRCPAANESRESSEEYHT</sequence>
<feature type="binding site" evidence="4">
    <location>
        <position position="74"/>
    </location>
    <ligand>
        <name>S-adenosyl-L-methionine</name>
        <dbReference type="ChEBI" id="CHEBI:59789"/>
    </ligand>
</feature>
<proteinExistence type="inferred from homology"/>
<organism evidence="5 6">
    <name type="scientific">Mitsuokella jalaludinii</name>
    <dbReference type="NCBI Taxonomy" id="187979"/>
    <lineage>
        <taxon>Bacteria</taxon>
        <taxon>Bacillati</taxon>
        <taxon>Bacillota</taxon>
        <taxon>Negativicutes</taxon>
        <taxon>Selenomonadales</taxon>
        <taxon>Selenomonadaceae</taxon>
        <taxon>Mitsuokella</taxon>
    </lineage>
</organism>
<dbReference type="Pfam" id="PF01596">
    <property type="entry name" value="Methyltransf_3"/>
    <property type="match status" value="1"/>
</dbReference>
<feature type="binding site" evidence="4">
    <location>
        <position position="120"/>
    </location>
    <ligand>
        <name>S-adenosyl-L-methionine</name>
        <dbReference type="ChEBI" id="CHEBI:59789"/>
    </ligand>
</feature>
<dbReference type="AlphaFoldDB" id="A0A173XI66"/>
<feature type="binding site" evidence="4">
    <location>
        <position position="56"/>
    </location>
    <ligand>
        <name>S-adenosyl-L-methionine</name>
        <dbReference type="ChEBI" id="CHEBI:59789"/>
    </ligand>
</feature>
<dbReference type="RefSeq" id="WP_055160525.1">
    <property type="nucleotide sequence ID" value="NZ_CABIWZ010000002.1"/>
</dbReference>
<dbReference type="InterPro" id="IPR029063">
    <property type="entry name" value="SAM-dependent_MTases_sf"/>
</dbReference>
<name>A0A173XI66_9FIRM</name>
<evidence type="ECO:0000256" key="2">
    <source>
        <dbReference type="ARBA" id="ARBA00022679"/>
    </source>
</evidence>
<evidence type="ECO:0000313" key="6">
    <source>
        <dbReference type="Proteomes" id="UP000095546"/>
    </source>
</evidence>
<feature type="binding site" evidence="4">
    <location>
        <begin position="102"/>
        <end position="103"/>
    </location>
    <ligand>
        <name>S-adenosyl-L-methionine</name>
        <dbReference type="ChEBI" id="CHEBI:59789"/>
    </ligand>
</feature>
<feature type="binding site" evidence="4">
    <location>
        <position position="147"/>
    </location>
    <ligand>
        <name>Mg(2+)</name>
        <dbReference type="ChEBI" id="CHEBI:18420"/>
    </ligand>
</feature>
<keyword evidence="3 4" id="KW-0949">S-adenosyl-L-methionine</keyword>
<protein>
    <recommendedName>
        <fullName evidence="4">tRNA 5-hydroxyuridine methyltransferase</fullName>
        <ecNumber evidence="4">2.1.1.-</ecNumber>
    </recommendedName>
    <alternativeName>
        <fullName evidence="4">ho5U methyltransferase</fullName>
    </alternativeName>
</protein>
<keyword evidence="6" id="KW-1185">Reference proteome</keyword>
<feature type="binding site" evidence="4">
    <location>
        <position position="26"/>
    </location>
    <ligand>
        <name>S-adenosyl-L-methionine</name>
        <dbReference type="ChEBI" id="CHEBI:59789"/>
    </ligand>
</feature>
<accession>A0A173XI66</accession>
<dbReference type="STRING" id="187979.ERS852385_00600"/>
<dbReference type="PANTHER" id="PTHR43836">
    <property type="entry name" value="CATECHOL O-METHYLTRANSFERASE 1-RELATED"/>
    <property type="match status" value="1"/>
</dbReference>
<dbReference type="InterPro" id="IPR043675">
    <property type="entry name" value="TrmR_methyltr"/>
</dbReference>
<dbReference type="Gene3D" id="3.40.50.150">
    <property type="entry name" value="Vaccinia Virus protein VP39"/>
    <property type="match status" value="1"/>
</dbReference>
<dbReference type="PANTHER" id="PTHR43836:SF2">
    <property type="entry name" value="CATECHOL O-METHYLTRANSFERASE 1-RELATED"/>
    <property type="match status" value="1"/>
</dbReference>
<evidence type="ECO:0000256" key="4">
    <source>
        <dbReference type="HAMAP-Rule" id="MF_02217"/>
    </source>
</evidence>
<dbReference type="eggNOG" id="COG4122">
    <property type="taxonomic scope" value="Bacteria"/>
</dbReference>